<accession>A0A8J3E7H0</accession>
<name>A0A8J3E7H0_9PROT</name>
<dbReference type="Pfam" id="PF07330">
    <property type="entry name" value="DUF1467"/>
    <property type="match status" value="1"/>
</dbReference>
<dbReference type="InterPro" id="IPR009935">
    <property type="entry name" value="DUF1467"/>
</dbReference>
<organism evidence="2 3">
    <name type="scientific">Aliidongia dinghuensis</name>
    <dbReference type="NCBI Taxonomy" id="1867774"/>
    <lineage>
        <taxon>Bacteria</taxon>
        <taxon>Pseudomonadati</taxon>
        <taxon>Pseudomonadota</taxon>
        <taxon>Alphaproteobacteria</taxon>
        <taxon>Rhodospirillales</taxon>
        <taxon>Dongiaceae</taxon>
        <taxon>Aliidongia</taxon>
    </lineage>
</organism>
<feature type="transmembrane region" description="Helical" evidence="1">
    <location>
        <begin position="7"/>
        <end position="26"/>
    </location>
</feature>
<dbReference type="EMBL" id="BMJQ01000017">
    <property type="protein sequence ID" value="GGF40544.1"/>
    <property type="molecule type" value="Genomic_DNA"/>
</dbReference>
<gene>
    <name evidence="2" type="ORF">GCM10011611_53710</name>
</gene>
<evidence type="ECO:0000313" key="2">
    <source>
        <dbReference type="EMBL" id="GGF40544.1"/>
    </source>
</evidence>
<keyword evidence="1" id="KW-0472">Membrane</keyword>
<reference evidence="2" key="1">
    <citation type="journal article" date="2014" name="Int. J. Syst. Evol. Microbiol.">
        <title>Complete genome sequence of Corynebacterium casei LMG S-19264T (=DSM 44701T), isolated from a smear-ripened cheese.</title>
        <authorList>
            <consortium name="US DOE Joint Genome Institute (JGI-PGF)"/>
            <person name="Walter F."/>
            <person name="Albersmeier A."/>
            <person name="Kalinowski J."/>
            <person name="Ruckert C."/>
        </authorList>
    </citation>
    <scope>NUCLEOTIDE SEQUENCE</scope>
    <source>
        <strain evidence="2">CGMCC 1.15725</strain>
    </source>
</reference>
<protein>
    <recommendedName>
        <fullName evidence="4">DUF1467 family protein</fullName>
    </recommendedName>
</protein>
<keyword evidence="1" id="KW-0812">Transmembrane</keyword>
<dbReference type="RefSeq" id="WP_189051257.1">
    <property type="nucleotide sequence ID" value="NZ_BMJQ01000017.1"/>
</dbReference>
<dbReference type="AlphaFoldDB" id="A0A8J3E7H0"/>
<dbReference type="Proteomes" id="UP000646365">
    <property type="component" value="Unassembled WGS sequence"/>
</dbReference>
<evidence type="ECO:0000256" key="1">
    <source>
        <dbReference type="SAM" id="Phobius"/>
    </source>
</evidence>
<proteinExistence type="predicted"/>
<keyword evidence="1" id="KW-1133">Transmembrane helix</keyword>
<reference evidence="2" key="2">
    <citation type="submission" date="2020-09" db="EMBL/GenBank/DDBJ databases">
        <authorList>
            <person name="Sun Q."/>
            <person name="Zhou Y."/>
        </authorList>
    </citation>
    <scope>NUCLEOTIDE SEQUENCE</scope>
    <source>
        <strain evidence="2">CGMCC 1.15725</strain>
    </source>
</reference>
<evidence type="ECO:0000313" key="3">
    <source>
        <dbReference type="Proteomes" id="UP000646365"/>
    </source>
</evidence>
<comment type="caution">
    <text evidence="2">The sequence shown here is derived from an EMBL/GenBank/DDBJ whole genome shotgun (WGS) entry which is preliminary data.</text>
</comment>
<evidence type="ECO:0008006" key="4">
    <source>
        <dbReference type="Google" id="ProtNLM"/>
    </source>
</evidence>
<sequence length="78" mass="8690">MNWVEGIVVYTITWWLVIFCVLPIGVKRAGEEHLGHDAGAPANPRLAFKALLTTGITTVIFIGIYWLVNSPYISFRGD</sequence>
<feature type="transmembrane region" description="Helical" evidence="1">
    <location>
        <begin position="46"/>
        <end position="68"/>
    </location>
</feature>
<keyword evidence="3" id="KW-1185">Reference proteome</keyword>